<reference evidence="8 9" key="1">
    <citation type="submission" date="2019-05" db="EMBL/GenBank/DDBJ databases">
        <authorList>
            <person name="Qu J.-H."/>
        </authorList>
    </citation>
    <scope>NUCLEOTIDE SEQUENCE [LARGE SCALE GENOMIC DNA]</scope>
    <source>
        <strain evidence="8 9">NS28</strain>
    </source>
</reference>
<dbReference type="AlphaFoldDB" id="A0A5M8QSK3"/>
<protein>
    <submittedName>
        <fullName evidence="8">Efflux RND transporter periplasmic adaptor subunit</fullName>
    </submittedName>
</protein>
<comment type="similarity">
    <text evidence="2">Belongs to the membrane fusion protein (MFP) (TC 8.A.1) family.</text>
</comment>
<evidence type="ECO:0000256" key="3">
    <source>
        <dbReference type="ARBA" id="ARBA00022448"/>
    </source>
</evidence>
<evidence type="ECO:0000259" key="7">
    <source>
        <dbReference type="Pfam" id="PF25967"/>
    </source>
</evidence>
<evidence type="ECO:0000259" key="5">
    <source>
        <dbReference type="Pfam" id="PF25917"/>
    </source>
</evidence>
<keyword evidence="3" id="KW-0813">Transport</keyword>
<dbReference type="FunFam" id="2.40.30.170:FF:000010">
    <property type="entry name" value="Efflux RND transporter periplasmic adaptor subunit"/>
    <property type="match status" value="1"/>
</dbReference>
<evidence type="ECO:0000256" key="4">
    <source>
        <dbReference type="SAM" id="SignalP"/>
    </source>
</evidence>
<comment type="caution">
    <text evidence="8">The sequence shown here is derived from an EMBL/GenBank/DDBJ whole genome shotgun (WGS) entry which is preliminary data.</text>
</comment>
<dbReference type="OrthoDB" id="9806939at2"/>
<evidence type="ECO:0000259" key="6">
    <source>
        <dbReference type="Pfam" id="PF25954"/>
    </source>
</evidence>
<accession>A0A5M8QSK3</accession>
<dbReference type="Proteomes" id="UP000323994">
    <property type="component" value="Unassembled WGS sequence"/>
</dbReference>
<dbReference type="PROSITE" id="PS51257">
    <property type="entry name" value="PROKAR_LIPOPROTEIN"/>
    <property type="match status" value="1"/>
</dbReference>
<dbReference type="Pfam" id="PF25917">
    <property type="entry name" value="BSH_RND"/>
    <property type="match status" value="1"/>
</dbReference>
<dbReference type="Pfam" id="PF25967">
    <property type="entry name" value="RND-MFP_C"/>
    <property type="match status" value="1"/>
</dbReference>
<organism evidence="8 9">
    <name type="scientific">Dyadobacter flavalbus</name>
    <dbReference type="NCBI Taxonomy" id="2579942"/>
    <lineage>
        <taxon>Bacteria</taxon>
        <taxon>Pseudomonadati</taxon>
        <taxon>Bacteroidota</taxon>
        <taxon>Cytophagia</taxon>
        <taxon>Cytophagales</taxon>
        <taxon>Spirosomataceae</taxon>
        <taxon>Dyadobacter</taxon>
    </lineage>
</organism>
<name>A0A5M8QSK3_9BACT</name>
<comment type="subcellular location">
    <subcellularLocation>
        <location evidence="1">Cell envelope</location>
    </subcellularLocation>
</comment>
<dbReference type="Gene3D" id="2.40.50.100">
    <property type="match status" value="1"/>
</dbReference>
<dbReference type="Gene3D" id="2.40.420.20">
    <property type="match status" value="1"/>
</dbReference>
<evidence type="ECO:0000313" key="8">
    <source>
        <dbReference type="EMBL" id="KAA6438020.1"/>
    </source>
</evidence>
<proteinExistence type="inferred from homology"/>
<feature type="domain" description="CusB-like beta-barrel" evidence="6">
    <location>
        <begin position="209"/>
        <end position="280"/>
    </location>
</feature>
<dbReference type="GO" id="GO:0015562">
    <property type="term" value="F:efflux transmembrane transporter activity"/>
    <property type="evidence" value="ECO:0007669"/>
    <property type="project" value="TreeGrafter"/>
</dbReference>
<dbReference type="InterPro" id="IPR058627">
    <property type="entry name" value="MdtA-like_C"/>
</dbReference>
<sequence length="363" mass="38866">MFKKTCPLYNTKRLYLVCVVTVFWLGSCQPAADKKKDAASEKNQQSEAIPVVVGRVSNASTNDQLTLSGATEAETTVNLGFMVAGKLNRVTIQEGQTIRAGQLIASVEPTDYQLGVTIANANVARVQDEYDRLTILKERGSVTPSDYEKAVTGLEEVKARQQLAAKNLRETNLFSPISGIVARKGANAGEIIPQGQPLFQIADIQPIKVRVSVPESEVGQLRLGQSAQVSIPALGQTFTGKVSLIGAVADPASRAYSVKIDLANPALKIRPGMIADAQLPSTHRAQALAIPGNAVQRDADGSTYVFVVDIPKKQAFRRKVTIGQLYASDVQITSGLRADELIVTGGAQKLQDGASIQFNQPAR</sequence>
<dbReference type="InterPro" id="IPR058792">
    <property type="entry name" value="Beta-barrel_RND_2"/>
</dbReference>
<dbReference type="EMBL" id="VBSN01000052">
    <property type="protein sequence ID" value="KAA6438020.1"/>
    <property type="molecule type" value="Genomic_DNA"/>
</dbReference>
<feature type="chain" id="PRO_5024407719" evidence="4">
    <location>
        <begin position="32"/>
        <end position="363"/>
    </location>
</feature>
<feature type="domain" description="Multidrug resistance protein MdtA-like C-terminal permuted SH3" evidence="7">
    <location>
        <begin position="286"/>
        <end position="349"/>
    </location>
</feature>
<keyword evidence="4" id="KW-0732">Signal</keyword>
<dbReference type="GO" id="GO:1990281">
    <property type="term" value="C:efflux pump complex"/>
    <property type="evidence" value="ECO:0007669"/>
    <property type="project" value="TreeGrafter"/>
</dbReference>
<dbReference type="InterPro" id="IPR058625">
    <property type="entry name" value="MdtA-like_BSH"/>
</dbReference>
<evidence type="ECO:0000313" key="9">
    <source>
        <dbReference type="Proteomes" id="UP000323994"/>
    </source>
</evidence>
<dbReference type="InterPro" id="IPR006143">
    <property type="entry name" value="RND_pump_MFP"/>
</dbReference>
<dbReference type="SUPFAM" id="SSF111369">
    <property type="entry name" value="HlyD-like secretion proteins"/>
    <property type="match status" value="1"/>
</dbReference>
<feature type="domain" description="Multidrug resistance protein MdtA-like barrel-sandwich hybrid" evidence="5">
    <location>
        <begin position="76"/>
        <end position="201"/>
    </location>
</feature>
<evidence type="ECO:0000256" key="2">
    <source>
        <dbReference type="ARBA" id="ARBA00009477"/>
    </source>
</evidence>
<gene>
    <name evidence="8" type="ORF">FEM33_18865</name>
</gene>
<feature type="signal peptide" evidence="4">
    <location>
        <begin position="1"/>
        <end position="31"/>
    </location>
</feature>
<dbReference type="PANTHER" id="PTHR30469">
    <property type="entry name" value="MULTIDRUG RESISTANCE PROTEIN MDTA"/>
    <property type="match status" value="1"/>
</dbReference>
<keyword evidence="9" id="KW-1185">Reference proteome</keyword>
<dbReference type="NCBIfam" id="TIGR01730">
    <property type="entry name" value="RND_mfp"/>
    <property type="match status" value="1"/>
</dbReference>
<dbReference type="RefSeq" id="WP_139013558.1">
    <property type="nucleotide sequence ID" value="NZ_VBSN01000052.1"/>
</dbReference>
<dbReference type="Pfam" id="PF25954">
    <property type="entry name" value="Beta-barrel_RND_2"/>
    <property type="match status" value="1"/>
</dbReference>
<dbReference type="Gene3D" id="2.40.30.170">
    <property type="match status" value="1"/>
</dbReference>
<evidence type="ECO:0000256" key="1">
    <source>
        <dbReference type="ARBA" id="ARBA00004196"/>
    </source>
</evidence>